<evidence type="ECO:0000256" key="1">
    <source>
        <dbReference type="SAM" id="MobiDB-lite"/>
    </source>
</evidence>
<reference evidence="2" key="2">
    <citation type="submission" date="2020-07" db="EMBL/GenBank/DDBJ databases">
        <authorList>
            <person name="Vera ALvarez R."/>
            <person name="Arias-Moreno D.M."/>
            <person name="Jimenez-Jacinto V."/>
            <person name="Jimenez-Bremont J.F."/>
            <person name="Swaminathan K."/>
            <person name="Moose S.P."/>
            <person name="Guerrero-Gonzalez M.L."/>
            <person name="Marino-Ramirez L."/>
            <person name="Landsman D."/>
            <person name="Rodriguez-Kessler M."/>
            <person name="Delgado-Sanchez P."/>
        </authorList>
    </citation>
    <scope>NUCLEOTIDE SEQUENCE</scope>
    <source>
        <tissue evidence="2">Cladode</tissue>
    </source>
</reference>
<dbReference type="EMBL" id="GISG01127030">
    <property type="protein sequence ID" value="MBA4642080.1"/>
    <property type="molecule type" value="Transcribed_RNA"/>
</dbReference>
<proteinExistence type="predicted"/>
<sequence length="108" mass="11828">MKGSGDVFVVATAGNWSWFNCFESNPNPNQPLWQMCSIILHNLLLSYSIFDSSINPPFRLSLIFFPFVSRARGPEGPTGRGARARGCGVREGEGGAGRRIHTTITTVQ</sequence>
<feature type="compositionally biased region" description="Low complexity" evidence="1">
    <location>
        <begin position="74"/>
        <end position="87"/>
    </location>
</feature>
<organism evidence="2">
    <name type="scientific">Opuntia streptacantha</name>
    <name type="common">Prickly pear cactus</name>
    <name type="synonym">Opuntia cardona</name>
    <dbReference type="NCBI Taxonomy" id="393608"/>
    <lineage>
        <taxon>Eukaryota</taxon>
        <taxon>Viridiplantae</taxon>
        <taxon>Streptophyta</taxon>
        <taxon>Embryophyta</taxon>
        <taxon>Tracheophyta</taxon>
        <taxon>Spermatophyta</taxon>
        <taxon>Magnoliopsida</taxon>
        <taxon>eudicotyledons</taxon>
        <taxon>Gunneridae</taxon>
        <taxon>Pentapetalae</taxon>
        <taxon>Caryophyllales</taxon>
        <taxon>Cactineae</taxon>
        <taxon>Cactaceae</taxon>
        <taxon>Opuntioideae</taxon>
        <taxon>Opuntia</taxon>
    </lineage>
</organism>
<protein>
    <submittedName>
        <fullName evidence="2">Uncharacterized protein</fullName>
    </submittedName>
</protein>
<reference evidence="2" key="1">
    <citation type="journal article" date="2013" name="J. Plant Res.">
        <title>Effect of fungi and light on seed germination of three Opuntia species from semiarid lands of central Mexico.</title>
        <authorList>
            <person name="Delgado-Sanchez P."/>
            <person name="Jimenez-Bremont J.F."/>
            <person name="Guerrero-Gonzalez Mde L."/>
            <person name="Flores J."/>
        </authorList>
    </citation>
    <scope>NUCLEOTIDE SEQUENCE</scope>
    <source>
        <tissue evidence="2">Cladode</tissue>
    </source>
</reference>
<accession>A0A7C9DFI2</accession>
<name>A0A7C9DFI2_OPUST</name>
<evidence type="ECO:0000313" key="2">
    <source>
        <dbReference type="EMBL" id="MBA4642080.1"/>
    </source>
</evidence>
<feature type="region of interest" description="Disordered" evidence="1">
    <location>
        <begin position="74"/>
        <end position="95"/>
    </location>
</feature>
<dbReference type="AlphaFoldDB" id="A0A7C9DFI2"/>